<proteinExistence type="inferred from homology"/>
<gene>
    <name evidence="3" type="primary">SMPD3_5</name>
    <name evidence="3" type="ORF">FOZ60_011432</name>
</gene>
<accession>A0A7J6NFT3</accession>
<name>A0A7J6NFT3_PEROL</name>
<dbReference type="Pfam" id="PF03372">
    <property type="entry name" value="Exo_endo_phos"/>
    <property type="match status" value="1"/>
</dbReference>
<comment type="similarity">
    <text evidence="1">Belongs to the neutral sphingomyelinase family.</text>
</comment>
<dbReference type="Gene3D" id="3.60.10.10">
    <property type="entry name" value="Endonuclease/exonuclease/phosphatase"/>
    <property type="match status" value="1"/>
</dbReference>
<comment type="caution">
    <text evidence="3">The sequence shown here is derived from an EMBL/GenBank/DDBJ whole genome shotgun (WGS) entry which is preliminary data.</text>
</comment>
<protein>
    <submittedName>
        <fullName evidence="3">Sphingomyelin phosphodiesterase 3, neutral membrane (Neutral sphingomyelinase II)</fullName>
    </submittedName>
</protein>
<feature type="domain" description="Endonuclease/exonuclease/phosphatase" evidence="2">
    <location>
        <begin position="29"/>
        <end position="367"/>
    </location>
</feature>
<reference evidence="3 4" key="1">
    <citation type="submission" date="2020-04" db="EMBL/GenBank/DDBJ databases">
        <title>Perkinsus olseni comparative genomics.</title>
        <authorList>
            <person name="Bogema D.R."/>
        </authorList>
    </citation>
    <scope>NUCLEOTIDE SEQUENCE [LARGE SCALE GENOMIC DNA]</scope>
    <source>
        <strain evidence="3">00978-12</strain>
    </source>
</reference>
<dbReference type="PANTHER" id="PTHR16320">
    <property type="entry name" value="SPHINGOMYELINASE FAMILY MEMBER"/>
    <property type="match status" value="1"/>
</dbReference>
<dbReference type="InterPro" id="IPR036691">
    <property type="entry name" value="Endo/exonu/phosph_ase_sf"/>
</dbReference>
<dbReference type="Proteomes" id="UP000541610">
    <property type="component" value="Unassembled WGS sequence"/>
</dbReference>
<evidence type="ECO:0000259" key="2">
    <source>
        <dbReference type="Pfam" id="PF03372"/>
    </source>
</evidence>
<sequence>MPNSKDTPEVYGLLAPTEDTAETDAISIMTFNTWLIPVRARFPGFLDFGIPERANRVVRHIEQQAQAYDLDVVALQEVWTGEQSTVASLINTLFCGRLFARAQLIRLVRNRTQFKYVTKAVGTHRCECSLPPKFFDSGLVILSRWPILMEKFTRFSVSTPGDALASKGALGVVLDRGKDVIILVNTHLDAGDDSDVRLAQLKVVADVVADLEGECSSKGLRVAATVMNGDWNINGTGRDCGASLELREVSRKAALRAMDTTTSSSCDEGGRPTAAHSNAAAVYAQVRDFLGKAGFQDVWQLYADKKGLPRPPSYEGDWAELSVESLAQYGITTDQAIPSCPKRLDYLWVKTGVASPVEEGVAVAGNRPTAEGCLSSTSASSSSSSQEVMMVTIARPELWRADLALRRAFVEAMLSADREEERALRRQINSRNANRTSDHASLVGRIRLLSSEAPFSREKSARQGRA</sequence>
<dbReference type="SUPFAM" id="SSF56219">
    <property type="entry name" value="DNase I-like"/>
    <property type="match status" value="1"/>
</dbReference>
<dbReference type="InterPro" id="IPR038772">
    <property type="entry name" value="Sph/SMPD2-like"/>
</dbReference>
<dbReference type="PANTHER" id="PTHR16320:SF23">
    <property type="entry name" value="SPHINGOMYELINASE C 1"/>
    <property type="match status" value="1"/>
</dbReference>
<dbReference type="GO" id="GO:0004767">
    <property type="term" value="F:sphingomyelin phosphodiesterase activity"/>
    <property type="evidence" value="ECO:0007669"/>
    <property type="project" value="InterPro"/>
</dbReference>
<evidence type="ECO:0000256" key="1">
    <source>
        <dbReference type="ARBA" id="ARBA00006335"/>
    </source>
</evidence>
<evidence type="ECO:0000313" key="3">
    <source>
        <dbReference type="EMBL" id="KAF4681871.1"/>
    </source>
</evidence>
<dbReference type="OrthoDB" id="40902at2759"/>
<dbReference type="InterPro" id="IPR005135">
    <property type="entry name" value="Endo/exonuclease/phosphatase"/>
</dbReference>
<evidence type="ECO:0000313" key="4">
    <source>
        <dbReference type="Proteomes" id="UP000541610"/>
    </source>
</evidence>
<dbReference type="AlphaFoldDB" id="A0A7J6NFT3"/>
<dbReference type="EMBL" id="JABANP010000478">
    <property type="protein sequence ID" value="KAF4681871.1"/>
    <property type="molecule type" value="Genomic_DNA"/>
</dbReference>
<organism evidence="3 4">
    <name type="scientific">Perkinsus olseni</name>
    <name type="common">Perkinsus atlanticus</name>
    <dbReference type="NCBI Taxonomy" id="32597"/>
    <lineage>
        <taxon>Eukaryota</taxon>
        <taxon>Sar</taxon>
        <taxon>Alveolata</taxon>
        <taxon>Perkinsozoa</taxon>
        <taxon>Perkinsea</taxon>
        <taxon>Perkinsida</taxon>
        <taxon>Perkinsidae</taxon>
        <taxon>Perkinsus</taxon>
    </lineage>
</organism>